<feature type="signal peptide" evidence="1">
    <location>
        <begin position="1"/>
        <end position="22"/>
    </location>
</feature>
<dbReference type="Proteomes" id="UP000593875">
    <property type="component" value="Chromosome"/>
</dbReference>
<dbReference type="KEGG" id="mlir:LPB04_09960"/>
<dbReference type="InterPro" id="IPR013424">
    <property type="entry name" value="Ice-binding_C"/>
</dbReference>
<dbReference type="AlphaFoldDB" id="A0A7L9U911"/>
<gene>
    <name evidence="2" type="ORF">LPB04_09960</name>
</gene>
<evidence type="ECO:0000313" key="3">
    <source>
        <dbReference type="Proteomes" id="UP000593875"/>
    </source>
</evidence>
<dbReference type="NCBIfam" id="TIGR02595">
    <property type="entry name" value="PEP_CTERM"/>
    <property type="match status" value="1"/>
</dbReference>
<evidence type="ECO:0000313" key="2">
    <source>
        <dbReference type="EMBL" id="QOL51543.1"/>
    </source>
</evidence>
<dbReference type="EMBL" id="CP062941">
    <property type="protein sequence ID" value="QOL51543.1"/>
    <property type="molecule type" value="Genomic_DNA"/>
</dbReference>
<proteinExistence type="predicted"/>
<sequence length="195" mass="19357">MKKLLGALATACALGASQLAGAAVVNFDSPALIDIDNASGRAVYREAGFALSGEAAGFLTIDGLGSAMTGALVLLDGSTVSLMANDGGLFSFAGLAAGSLDTQGSAALRITGIFGDNSELSTLLALSQLGPLTAPMWTGLTELRFMADGDLVIDDIRLDAGEVPEPAPVALLLLGIGVLVGVRRTAPAGKAGLAA</sequence>
<keyword evidence="3" id="KW-1185">Reference proteome</keyword>
<name>A0A7L9U911_9BURK</name>
<dbReference type="RefSeq" id="WP_193688517.1">
    <property type="nucleotide sequence ID" value="NZ_CP062941.1"/>
</dbReference>
<keyword evidence="1" id="KW-0732">Signal</keyword>
<organism evidence="2 3">
    <name type="scientific">Massilia litorea</name>
    <dbReference type="NCBI Taxonomy" id="2769491"/>
    <lineage>
        <taxon>Bacteria</taxon>
        <taxon>Pseudomonadati</taxon>
        <taxon>Pseudomonadota</taxon>
        <taxon>Betaproteobacteria</taxon>
        <taxon>Burkholderiales</taxon>
        <taxon>Oxalobacteraceae</taxon>
        <taxon>Telluria group</taxon>
        <taxon>Massilia</taxon>
    </lineage>
</organism>
<reference evidence="2 3" key="1">
    <citation type="submission" date="2020-10" db="EMBL/GenBank/DDBJ databases">
        <title>Genome sequencing of Massilia sp. LPB0304.</title>
        <authorList>
            <person name="Kim J."/>
        </authorList>
    </citation>
    <scope>NUCLEOTIDE SEQUENCE [LARGE SCALE GENOMIC DNA]</scope>
    <source>
        <strain evidence="2 3">LPB0304</strain>
    </source>
</reference>
<accession>A0A7L9U911</accession>
<protein>
    <submittedName>
        <fullName evidence="2">PEP-CTERM sorting domain-containing protein</fullName>
    </submittedName>
</protein>
<evidence type="ECO:0000256" key="1">
    <source>
        <dbReference type="SAM" id="SignalP"/>
    </source>
</evidence>
<feature type="chain" id="PRO_5032388070" evidence="1">
    <location>
        <begin position="23"/>
        <end position="195"/>
    </location>
</feature>